<dbReference type="Proteomes" id="UP000703661">
    <property type="component" value="Unassembled WGS sequence"/>
</dbReference>
<dbReference type="AlphaFoldDB" id="A0A9P6MCD8"/>
<name>A0A9P6MCD8_9FUNG</name>
<accession>A0A9P6MCD8</accession>
<keyword evidence="2" id="KW-1185">Reference proteome</keyword>
<dbReference type="EMBL" id="JAAAID010005034">
    <property type="protein sequence ID" value="KAF9991713.1"/>
    <property type="molecule type" value="Genomic_DNA"/>
</dbReference>
<organism evidence="1 2">
    <name type="scientific">Entomortierella chlamydospora</name>
    <dbReference type="NCBI Taxonomy" id="101097"/>
    <lineage>
        <taxon>Eukaryota</taxon>
        <taxon>Fungi</taxon>
        <taxon>Fungi incertae sedis</taxon>
        <taxon>Mucoromycota</taxon>
        <taxon>Mortierellomycotina</taxon>
        <taxon>Mortierellomycetes</taxon>
        <taxon>Mortierellales</taxon>
        <taxon>Mortierellaceae</taxon>
        <taxon>Entomortierella</taxon>
    </lineage>
</organism>
<protein>
    <submittedName>
        <fullName evidence="1">Uncharacterized protein</fullName>
    </submittedName>
</protein>
<evidence type="ECO:0000313" key="1">
    <source>
        <dbReference type="EMBL" id="KAF9991713.1"/>
    </source>
</evidence>
<evidence type="ECO:0000313" key="2">
    <source>
        <dbReference type="Proteomes" id="UP000703661"/>
    </source>
</evidence>
<feature type="non-terminal residue" evidence="1">
    <location>
        <position position="155"/>
    </location>
</feature>
<gene>
    <name evidence="1" type="ORF">BGZ80_008946</name>
</gene>
<reference evidence="1" key="1">
    <citation type="journal article" date="2020" name="Fungal Divers.">
        <title>Resolving the Mortierellaceae phylogeny through synthesis of multi-gene phylogenetics and phylogenomics.</title>
        <authorList>
            <person name="Vandepol N."/>
            <person name="Liber J."/>
            <person name="Desiro A."/>
            <person name="Na H."/>
            <person name="Kennedy M."/>
            <person name="Barry K."/>
            <person name="Grigoriev I.V."/>
            <person name="Miller A.N."/>
            <person name="O'Donnell K."/>
            <person name="Stajich J.E."/>
            <person name="Bonito G."/>
        </authorList>
    </citation>
    <scope>NUCLEOTIDE SEQUENCE</scope>
    <source>
        <strain evidence="1">NRRL 2769</strain>
    </source>
</reference>
<proteinExistence type="predicted"/>
<comment type="caution">
    <text evidence="1">The sequence shown here is derived from an EMBL/GenBank/DDBJ whole genome shotgun (WGS) entry which is preliminary data.</text>
</comment>
<sequence length="155" mass="17593">MMGGYDVGSFYVEEVVKGIVERRLRSSGRTLEAIIIHIDEFQQYISKAQSEGNRSWESARDHFREMLQAIYGVMSDTPLNASLNFFIIPIVTGTSGIDLHYLHSDFAKVLVNLTPLDYNSAIRMFKDKYGETPLSEEITHQNHFRVALGDTGYVP</sequence>